<comment type="caution">
    <text evidence="1">The sequence shown here is derived from an EMBL/GenBank/DDBJ whole genome shotgun (WGS) entry which is preliminary data.</text>
</comment>
<gene>
    <name evidence="1" type="ORF">B1A_04859</name>
</gene>
<protein>
    <submittedName>
        <fullName evidence="1">Transposase IS4 family protein</fullName>
    </submittedName>
</protein>
<reference evidence="1" key="2">
    <citation type="journal article" date="2014" name="ISME J.">
        <title>Microbial stratification in low pH oxic and suboxic macroscopic growths along an acid mine drainage.</title>
        <authorList>
            <person name="Mendez-Garcia C."/>
            <person name="Mesa V."/>
            <person name="Sprenger R.R."/>
            <person name="Richter M."/>
            <person name="Diez M.S."/>
            <person name="Solano J."/>
            <person name="Bargiela R."/>
            <person name="Golyshina O.V."/>
            <person name="Manteca A."/>
            <person name="Ramos J.L."/>
            <person name="Gallego J.R."/>
            <person name="Llorente I."/>
            <person name="Martins Dos Santos V.A."/>
            <person name="Jensen O.N."/>
            <person name="Pelaez A.I."/>
            <person name="Sanchez J."/>
            <person name="Ferrer M."/>
        </authorList>
    </citation>
    <scope>NUCLEOTIDE SEQUENCE</scope>
</reference>
<feature type="non-terminal residue" evidence="1">
    <location>
        <position position="1"/>
    </location>
</feature>
<organism evidence="1">
    <name type="scientific">mine drainage metagenome</name>
    <dbReference type="NCBI Taxonomy" id="410659"/>
    <lineage>
        <taxon>unclassified sequences</taxon>
        <taxon>metagenomes</taxon>
        <taxon>ecological metagenomes</taxon>
    </lineage>
</organism>
<proteinExistence type="predicted"/>
<sequence>SAENQMDLAKIVKLVVLPRRGKWSAADMARESDPEFVSLRKKHAAVESAINALECHGLDRCLDHGIAGLKRYVALAVLARNVLRLGQIQHKQAQHRRRLPYRQAA</sequence>
<dbReference type="EMBL" id="AUZX01003544">
    <property type="protein sequence ID" value="EQD73620.1"/>
    <property type="molecule type" value="Genomic_DNA"/>
</dbReference>
<name>T1CUX8_9ZZZZ</name>
<dbReference type="AlphaFoldDB" id="T1CUX8"/>
<evidence type="ECO:0000313" key="1">
    <source>
        <dbReference type="EMBL" id="EQD73620.1"/>
    </source>
</evidence>
<reference evidence="1" key="1">
    <citation type="submission" date="2013-08" db="EMBL/GenBank/DDBJ databases">
        <authorList>
            <person name="Mendez C."/>
            <person name="Richter M."/>
            <person name="Ferrer M."/>
            <person name="Sanchez J."/>
        </authorList>
    </citation>
    <scope>NUCLEOTIDE SEQUENCE</scope>
</reference>
<accession>T1CUX8</accession>